<proteinExistence type="predicted"/>
<dbReference type="InterPro" id="IPR024079">
    <property type="entry name" value="MetalloPept_cat_dom_sf"/>
</dbReference>
<dbReference type="EMBL" id="BSSA01000005">
    <property type="protein sequence ID" value="GLW69679.1"/>
    <property type="molecule type" value="Genomic_DNA"/>
</dbReference>
<evidence type="ECO:0000313" key="3">
    <source>
        <dbReference type="Proteomes" id="UP001165041"/>
    </source>
</evidence>
<dbReference type="GO" id="GO:0008237">
    <property type="term" value="F:metallopeptidase activity"/>
    <property type="evidence" value="ECO:0007669"/>
    <property type="project" value="InterPro"/>
</dbReference>
<accession>A0A9W6UZI0</accession>
<evidence type="ECO:0000256" key="1">
    <source>
        <dbReference type="SAM" id="SignalP"/>
    </source>
</evidence>
<organism evidence="2 3">
    <name type="scientific">Kitasatospora phosalacinea</name>
    <dbReference type="NCBI Taxonomy" id="2065"/>
    <lineage>
        <taxon>Bacteria</taxon>
        <taxon>Bacillati</taxon>
        <taxon>Actinomycetota</taxon>
        <taxon>Actinomycetes</taxon>
        <taxon>Kitasatosporales</taxon>
        <taxon>Streptomycetaceae</taxon>
        <taxon>Kitasatospora</taxon>
    </lineage>
</organism>
<dbReference type="SUPFAM" id="SSF55486">
    <property type="entry name" value="Metalloproteases ('zincins'), catalytic domain"/>
    <property type="match status" value="1"/>
</dbReference>
<name>A0A9W6UZI0_9ACTN</name>
<dbReference type="Proteomes" id="UP001165041">
    <property type="component" value="Unassembled WGS sequence"/>
</dbReference>
<evidence type="ECO:0008006" key="4">
    <source>
        <dbReference type="Google" id="ProtNLM"/>
    </source>
</evidence>
<keyword evidence="1" id="KW-0732">Signal</keyword>
<feature type="signal peptide" evidence="1">
    <location>
        <begin position="1"/>
        <end position="25"/>
    </location>
</feature>
<protein>
    <recommendedName>
        <fullName evidence="4">Peptidase M10 metallopeptidase domain-containing protein</fullName>
    </recommendedName>
</protein>
<reference evidence="2" key="1">
    <citation type="submission" date="2023-02" db="EMBL/GenBank/DDBJ databases">
        <title>Kitasatospora phosalacinea NBRC 14627.</title>
        <authorList>
            <person name="Ichikawa N."/>
            <person name="Sato H."/>
            <person name="Tonouchi N."/>
        </authorList>
    </citation>
    <scope>NUCLEOTIDE SEQUENCE</scope>
    <source>
        <strain evidence="2">NBRC 14627</strain>
    </source>
</reference>
<evidence type="ECO:0000313" key="2">
    <source>
        <dbReference type="EMBL" id="GLW69679.1"/>
    </source>
</evidence>
<comment type="caution">
    <text evidence="2">The sequence shown here is derived from an EMBL/GenBank/DDBJ whole genome shotgun (WGS) entry which is preliminary data.</text>
</comment>
<gene>
    <name evidence="2" type="ORF">Kpho02_19780</name>
</gene>
<dbReference type="Gene3D" id="3.40.390.10">
    <property type="entry name" value="Collagenase (Catalytic Domain)"/>
    <property type="match status" value="1"/>
</dbReference>
<sequence length="199" mass="21389">MPRSYRVAAVLATAAVMLTPTVAQASIDNMYPTGNYYPTCYDGSLSQGHFCQTDNADLTVYMQGSLSSGAKSTIKSALSSYYSPTDLAVSVKSSGVYTGSSETDIIYQSGTLSDSYIGMTWCDDAVTATKCDQHYVRFNKHFSINKSDACHETGHAVGLTHGNNASPKVDPNNTIVGCMTEIDTYYLGANNRAEINATY</sequence>
<feature type="chain" id="PRO_5040788526" description="Peptidase M10 metallopeptidase domain-containing protein" evidence="1">
    <location>
        <begin position="26"/>
        <end position="199"/>
    </location>
</feature>
<dbReference type="AlphaFoldDB" id="A0A9W6UZI0"/>